<evidence type="ECO:0000313" key="3">
    <source>
        <dbReference type="WBParaSite" id="maker-unitig_28494-snap-gene-0.2-mRNA-1"/>
    </source>
</evidence>
<name>A0A1I8FD38_9PLAT</name>
<dbReference type="WBParaSite" id="maker-unitig_28494-snap-gene-0.2-mRNA-1">
    <property type="protein sequence ID" value="maker-unitig_28494-snap-gene-0.2-mRNA-1"/>
    <property type="gene ID" value="maker-unitig_28494-snap-gene-0.2"/>
</dbReference>
<feature type="region of interest" description="Disordered" evidence="1">
    <location>
        <begin position="12"/>
        <end position="39"/>
    </location>
</feature>
<keyword evidence="2" id="KW-1185">Reference proteome</keyword>
<protein>
    <submittedName>
        <fullName evidence="3">GAE domain-containing protein</fullName>
    </submittedName>
</protein>
<sequence length="443" mass="47837">PPVPAAHRICAGIAGARTSGGAPSKGRLTSTEDPGQPTTAAAELRAAGDTVPLKVRALINGLRTPISGAVLDAHSGGRPDPHSGAVRDTDSGARPGDTDLTPSPMNLNCCNSNRHTERRPPASPSATQGSSSSRASSSSSKAQQQPAAAAAGHRFHANHRAYIPGKAALYIRIIKGENLRAHDANDYPILISLKLEDDDRGKILIGLYYAPAKNELTVRIIQCVNLICHGPKRIQRSFCQLCPGAGSECSGERRSHWEALLRQPYQRHERWHALWPELSMQSRSSPMALPQRLNLRQRYPLAIDSRDNINDHWNPVAFPGHVAGIEEMELADTPCPKLVPPSSLSARTISVRFLAGVIDSRTIKAWIRISATARLRANRHELQAIKALSLSPAHQLRKLLLRPLAQMTIRAATMTSLVHGCFSGTSHLQGNATNATCSFCNSV</sequence>
<accession>A0A1I8FD38</accession>
<evidence type="ECO:0000256" key="1">
    <source>
        <dbReference type="SAM" id="MobiDB-lite"/>
    </source>
</evidence>
<dbReference type="AlphaFoldDB" id="A0A1I8FD38"/>
<feature type="compositionally biased region" description="Low complexity" evidence="1">
    <location>
        <begin position="124"/>
        <end position="151"/>
    </location>
</feature>
<feature type="compositionally biased region" description="Polar residues" evidence="1">
    <location>
        <begin position="100"/>
        <end position="113"/>
    </location>
</feature>
<dbReference type="Proteomes" id="UP000095280">
    <property type="component" value="Unplaced"/>
</dbReference>
<feature type="compositionally biased region" description="Basic and acidic residues" evidence="1">
    <location>
        <begin position="75"/>
        <end position="91"/>
    </location>
</feature>
<proteinExistence type="predicted"/>
<evidence type="ECO:0000313" key="2">
    <source>
        <dbReference type="Proteomes" id="UP000095280"/>
    </source>
</evidence>
<organism evidence="2 3">
    <name type="scientific">Macrostomum lignano</name>
    <dbReference type="NCBI Taxonomy" id="282301"/>
    <lineage>
        <taxon>Eukaryota</taxon>
        <taxon>Metazoa</taxon>
        <taxon>Spiralia</taxon>
        <taxon>Lophotrochozoa</taxon>
        <taxon>Platyhelminthes</taxon>
        <taxon>Rhabditophora</taxon>
        <taxon>Macrostomorpha</taxon>
        <taxon>Macrostomida</taxon>
        <taxon>Macrostomidae</taxon>
        <taxon>Macrostomum</taxon>
    </lineage>
</organism>
<feature type="region of interest" description="Disordered" evidence="1">
    <location>
        <begin position="70"/>
        <end position="153"/>
    </location>
</feature>
<reference evidence="3" key="1">
    <citation type="submission" date="2016-11" db="UniProtKB">
        <authorList>
            <consortium name="WormBaseParasite"/>
        </authorList>
    </citation>
    <scope>IDENTIFICATION</scope>
</reference>
<feature type="compositionally biased region" description="Polar residues" evidence="1">
    <location>
        <begin position="27"/>
        <end position="39"/>
    </location>
</feature>